<name>A0A2G9YY67_9BACT</name>
<dbReference type="PANTHER" id="PTHR15680:SF9">
    <property type="entry name" value="LARGE RIBOSOMAL SUBUNIT PROTEIN BL19M"/>
    <property type="match status" value="1"/>
</dbReference>
<evidence type="ECO:0000256" key="3">
    <source>
        <dbReference type="ARBA" id="ARBA00023274"/>
    </source>
</evidence>
<dbReference type="Gene3D" id="2.30.30.790">
    <property type="match status" value="1"/>
</dbReference>
<sequence>MSTKFEKFTKTQLKTDLPDIRPGDTVKIHQKIKEKDKERIQVFDGQIIAKKHGKGITSTITVRKVISGVGVEKIFPIHSPIIDKIELVKKGKAKRAKLYYLRKARGRRAKLKRKEFAEVIGEEKLVKEEVETIEKNK</sequence>
<dbReference type="SUPFAM" id="SSF50104">
    <property type="entry name" value="Translation proteins SH3-like domain"/>
    <property type="match status" value="1"/>
</dbReference>
<dbReference type="EMBL" id="PCRQ01000055">
    <property type="protein sequence ID" value="PIP24186.1"/>
    <property type="molecule type" value="Genomic_DNA"/>
</dbReference>
<dbReference type="HAMAP" id="MF_00402">
    <property type="entry name" value="Ribosomal_bL19"/>
    <property type="match status" value="1"/>
</dbReference>
<gene>
    <name evidence="5" type="primary">rplS</name>
    <name evidence="7" type="ORF">COX35_02135</name>
</gene>
<proteinExistence type="inferred from homology"/>
<reference evidence="7 8" key="1">
    <citation type="submission" date="2017-09" db="EMBL/GenBank/DDBJ databases">
        <title>Depth-based differentiation of microbial function through sediment-hosted aquifers and enrichment of novel symbionts in the deep terrestrial subsurface.</title>
        <authorList>
            <person name="Probst A.J."/>
            <person name="Ladd B."/>
            <person name="Jarett J.K."/>
            <person name="Geller-Mcgrath D.E."/>
            <person name="Sieber C.M."/>
            <person name="Emerson J.B."/>
            <person name="Anantharaman K."/>
            <person name="Thomas B.C."/>
            <person name="Malmstrom R."/>
            <person name="Stieglmeier M."/>
            <person name="Klingl A."/>
            <person name="Woyke T."/>
            <person name="Ryan C.M."/>
            <person name="Banfield J.F."/>
        </authorList>
    </citation>
    <scope>NUCLEOTIDE SEQUENCE [LARGE SCALE GENOMIC DNA]</scope>
    <source>
        <strain evidence="7">CG23_combo_of_CG06-09_8_20_14_all_37_18</strain>
    </source>
</reference>
<dbReference type="InterPro" id="IPR018257">
    <property type="entry name" value="Ribosomal_bL19_CS"/>
</dbReference>
<dbReference type="PROSITE" id="PS01015">
    <property type="entry name" value="RIBOSOMAL_L19"/>
    <property type="match status" value="1"/>
</dbReference>
<dbReference type="Proteomes" id="UP000229952">
    <property type="component" value="Unassembled WGS sequence"/>
</dbReference>
<evidence type="ECO:0000256" key="5">
    <source>
        <dbReference type="HAMAP-Rule" id="MF_00402"/>
    </source>
</evidence>
<comment type="function">
    <text evidence="5 6">This protein is located at the 30S-50S ribosomal subunit interface and may play a role in the structure and function of the aminoacyl-tRNA binding site.</text>
</comment>
<dbReference type="GO" id="GO:0006412">
    <property type="term" value="P:translation"/>
    <property type="evidence" value="ECO:0007669"/>
    <property type="project" value="UniProtKB-UniRule"/>
</dbReference>
<dbReference type="GO" id="GO:0003735">
    <property type="term" value="F:structural constituent of ribosome"/>
    <property type="evidence" value="ECO:0007669"/>
    <property type="project" value="InterPro"/>
</dbReference>
<dbReference type="InterPro" id="IPR008991">
    <property type="entry name" value="Translation_prot_SH3-like_sf"/>
</dbReference>
<dbReference type="PANTHER" id="PTHR15680">
    <property type="entry name" value="RIBOSOMAL PROTEIN L19"/>
    <property type="match status" value="1"/>
</dbReference>
<dbReference type="PRINTS" id="PR00061">
    <property type="entry name" value="RIBOSOMALL19"/>
</dbReference>
<accession>A0A2G9YY67</accession>
<dbReference type="InterPro" id="IPR038657">
    <property type="entry name" value="Ribosomal_bL19_sf"/>
</dbReference>
<dbReference type="PIRSF" id="PIRSF002191">
    <property type="entry name" value="Ribosomal_L19"/>
    <property type="match status" value="1"/>
</dbReference>
<dbReference type="AlphaFoldDB" id="A0A2G9YY67"/>
<dbReference type="GO" id="GO:0022625">
    <property type="term" value="C:cytosolic large ribosomal subunit"/>
    <property type="evidence" value="ECO:0007669"/>
    <property type="project" value="TreeGrafter"/>
</dbReference>
<comment type="similarity">
    <text evidence="1 5 6">Belongs to the bacterial ribosomal protein bL19 family.</text>
</comment>
<evidence type="ECO:0000313" key="7">
    <source>
        <dbReference type="EMBL" id="PIP24186.1"/>
    </source>
</evidence>
<evidence type="ECO:0000256" key="2">
    <source>
        <dbReference type="ARBA" id="ARBA00022980"/>
    </source>
</evidence>
<evidence type="ECO:0000313" key="8">
    <source>
        <dbReference type="Proteomes" id="UP000229952"/>
    </source>
</evidence>
<protein>
    <recommendedName>
        <fullName evidence="4 5">Large ribosomal subunit protein bL19</fullName>
    </recommendedName>
</protein>
<keyword evidence="2 5" id="KW-0689">Ribosomal protein</keyword>
<organism evidence="7 8">
    <name type="scientific">Candidatus Nealsonbacteria bacterium CG23_combo_of_CG06-09_8_20_14_all_37_18</name>
    <dbReference type="NCBI Taxonomy" id="1974720"/>
    <lineage>
        <taxon>Bacteria</taxon>
        <taxon>Candidatus Nealsoniibacteriota</taxon>
    </lineage>
</organism>
<keyword evidence="3 5" id="KW-0687">Ribonucleoprotein</keyword>
<evidence type="ECO:0000256" key="4">
    <source>
        <dbReference type="ARBA" id="ARBA00035171"/>
    </source>
</evidence>
<evidence type="ECO:0000256" key="6">
    <source>
        <dbReference type="RuleBase" id="RU000559"/>
    </source>
</evidence>
<comment type="caution">
    <text evidence="7">The sequence shown here is derived from an EMBL/GenBank/DDBJ whole genome shotgun (WGS) entry which is preliminary data.</text>
</comment>
<evidence type="ECO:0000256" key="1">
    <source>
        <dbReference type="ARBA" id="ARBA00005781"/>
    </source>
</evidence>
<dbReference type="NCBIfam" id="TIGR01024">
    <property type="entry name" value="rplS_bact"/>
    <property type="match status" value="1"/>
</dbReference>
<dbReference type="Pfam" id="PF01245">
    <property type="entry name" value="Ribosomal_L19"/>
    <property type="match status" value="1"/>
</dbReference>
<dbReference type="InterPro" id="IPR001857">
    <property type="entry name" value="Ribosomal_bL19"/>
</dbReference>